<dbReference type="InterPro" id="IPR058033">
    <property type="entry name" value="ARM_TBCD_2nd"/>
</dbReference>
<dbReference type="SUPFAM" id="SSF48371">
    <property type="entry name" value="ARM repeat"/>
    <property type="match status" value="1"/>
</dbReference>
<feature type="domain" description="Tubulin-folding cofactor D ARM repeats" evidence="1">
    <location>
        <begin position="372"/>
        <end position="455"/>
    </location>
</feature>
<keyword evidence="3" id="KW-1185">Reference proteome</keyword>
<sequence length="1059" mass="122238">MNLESHLKHIRTYVNCNIDTNIGLNHSKFQNTLKSIDLFQQDPYYLEKYLNELIPPLVEKFHYGEVSNHNTTTNNQIAQIYYQFSKVCGFKKTYFHLSDNIYLLTPILSQLNELFNSGHTPSNHNWMLIYYLLSCLLLLVQSPFKLPNDSNVYSTIKNCESTYSRTGGILLVQPIISLIKAHLLSSNDNLFIREKNNLDLLTINYYLRQKLTLSSFVIPASFHDFLALENIKSWILQATTQNTSQTYIATLLKTLPKIGKFYVEFFQDFESFESLLNLCLDETFQQCVLLYTELRFKYARMIVKCLIPIQDIDTEGTYADVCNELIQIIISKILTEVNITHDELHLNLLLIAEFIRSQKFPQIVTSDDNELRLAKIIDKCIKFQNLGMNYNIEGRKIRDATNFLCWSISRSNKLPISLQKLIFSKLLCCAMFDVDLNIRRGAMAALQELLGRHSTTILKQDDIVQIIQLPVLNLKSNFIHEDEHSNISNILSVVEKECYRLDMYLEELIDWIINYNIGINYDYQIVKSSSTLISILLSTSNNAQHRLTSIIQENITNFESNSSNKFQHLYFISTIKPLLPDEKCTFIFDGITHKEFSNSKTAKTTFYYTAWLKYLSSFIARLNSEMTTVIIKSLKYFSDIANDESSGKEFLKILPQIIKHMENENNFISSNDYTKFWESFMKYLRFNNQLCFSLLPSISLNAAKFLDIIKNSNSESKSRFIESLSTYCLSTENSSFAIEAIIDSLDDYTLTTKGDVGRLVRTSAVRSISAHIPLFQKLIEESTEMYTSVVSKLLRISVEPLESLRLESLNVLLKLLAMDAQYVGNNITTNYNLLKFQKATFTDREIKRSFWKGYCFSGGALHSTDMQIKDSIDSFLEFYYTDLDINQKLETCNELIRIIPTGQYIKDWSQPYNLMGSPSERPISKVVSTLLKFWERILESGIDIDLPGEKFNYQGVFARFYNIQLTLRNNPQIKKQIIHACTLLAINSGCEPKLTKMVIEKLLQMLQQVANANGGSIKQCIIQNLILIFLDLERHDIVHKLNSNTIISYSASLLEELDF</sequence>
<dbReference type="EMBL" id="UFAJ01000389">
    <property type="protein sequence ID" value="SSD60569.1"/>
    <property type="molecule type" value="Genomic_DNA"/>
</dbReference>
<dbReference type="OrthoDB" id="10253476at2759"/>
<dbReference type="GO" id="GO:0000226">
    <property type="term" value="P:microtubule cytoskeleton organization"/>
    <property type="evidence" value="ECO:0007669"/>
    <property type="project" value="TreeGrafter"/>
</dbReference>
<protein>
    <recommendedName>
        <fullName evidence="1">Tubulin-folding cofactor D ARM repeats domain-containing protein</fullName>
    </recommendedName>
</protein>
<dbReference type="PANTHER" id="PTHR12658">
    <property type="entry name" value="BETA-TUBULIN COFACTOR D"/>
    <property type="match status" value="1"/>
</dbReference>
<dbReference type="InterPro" id="IPR033162">
    <property type="entry name" value="TBCD"/>
</dbReference>
<organism evidence="2 3">
    <name type="scientific">Saccharomycodes ludwigii</name>
    <dbReference type="NCBI Taxonomy" id="36035"/>
    <lineage>
        <taxon>Eukaryota</taxon>
        <taxon>Fungi</taxon>
        <taxon>Dikarya</taxon>
        <taxon>Ascomycota</taxon>
        <taxon>Saccharomycotina</taxon>
        <taxon>Saccharomycetes</taxon>
        <taxon>Saccharomycodales</taxon>
        <taxon>Saccharomycodaceae</taxon>
        <taxon>Saccharomycodes</taxon>
    </lineage>
</organism>
<dbReference type="PANTHER" id="PTHR12658:SF0">
    <property type="entry name" value="TUBULIN-SPECIFIC CHAPERONE D"/>
    <property type="match status" value="1"/>
</dbReference>
<dbReference type="AlphaFoldDB" id="A0A376B7N2"/>
<reference evidence="3" key="1">
    <citation type="submission" date="2018-06" db="EMBL/GenBank/DDBJ databases">
        <authorList>
            <person name="Guldener U."/>
        </authorList>
    </citation>
    <scope>NUCLEOTIDE SEQUENCE [LARGE SCALE GENOMIC DNA]</scope>
    <source>
        <strain evidence="3">UTAD17</strain>
    </source>
</reference>
<dbReference type="Pfam" id="PF23579">
    <property type="entry name" value="ARM_TBCD"/>
    <property type="match status" value="1"/>
</dbReference>
<proteinExistence type="predicted"/>
<name>A0A376B7N2_9ASCO</name>
<gene>
    <name evidence="2" type="ORF">SCODWIG_02330</name>
</gene>
<dbReference type="GO" id="GO:0007021">
    <property type="term" value="P:tubulin complex assembly"/>
    <property type="evidence" value="ECO:0007669"/>
    <property type="project" value="InterPro"/>
</dbReference>
<evidence type="ECO:0000259" key="1">
    <source>
        <dbReference type="Pfam" id="PF25767"/>
    </source>
</evidence>
<evidence type="ECO:0000313" key="2">
    <source>
        <dbReference type="EMBL" id="SSD60569.1"/>
    </source>
</evidence>
<dbReference type="GO" id="GO:0048487">
    <property type="term" value="F:beta-tubulin binding"/>
    <property type="evidence" value="ECO:0007669"/>
    <property type="project" value="InterPro"/>
</dbReference>
<evidence type="ECO:0000313" key="3">
    <source>
        <dbReference type="Proteomes" id="UP000262825"/>
    </source>
</evidence>
<dbReference type="Pfam" id="PF25767">
    <property type="entry name" value="ARM_TBCD_2nd"/>
    <property type="match status" value="1"/>
</dbReference>
<dbReference type="GO" id="GO:0005096">
    <property type="term" value="F:GTPase activator activity"/>
    <property type="evidence" value="ECO:0007669"/>
    <property type="project" value="InterPro"/>
</dbReference>
<accession>A0A376B7N2</accession>
<dbReference type="GO" id="GO:0007023">
    <property type="term" value="P:post-chaperonin tubulin folding pathway"/>
    <property type="evidence" value="ECO:0007669"/>
    <property type="project" value="InterPro"/>
</dbReference>
<dbReference type="Proteomes" id="UP000262825">
    <property type="component" value="Unassembled WGS sequence"/>
</dbReference>
<dbReference type="InterPro" id="IPR016024">
    <property type="entry name" value="ARM-type_fold"/>
</dbReference>
<dbReference type="VEuPathDB" id="FungiDB:SCODWIG_02330"/>